<proteinExistence type="predicted"/>
<evidence type="ECO:0000256" key="2">
    <source>
        <dbReference type="ARBA" id="ARBA00022771"/>
    </source>
</evidence>
<keyword evidence="6" id="KW-0804">Transcription</keyword>
<dbReference type="PROSITE" id="PS51030">
    <property type="entry name" value="NUCLEAR_REC_DBD_2"/>
    <property type="match status" value="2"/>
</dbReference>
<keyword evidence="7" id="KW-0675">Receptor</keyword>
<dbReference type="GO" id="GO:0008270">
    <property type="term" value="F:zinc ion binding"/>
    <property type="evidence" value="ECO:0007669"/>
    <property type="project" value="UniProtKB-KW"/>
</dbReference>
<dbReference type="GO" id="GO:0000978">
    <property type="term" value="F:RNA polymerase II cis-regulatory region sequence-specific DNA binding"/>
    <property type="evidence" value="ECO:0007669"/>
    <property type="project" value="TreeGrafter"/>
</dbReference>
<evidence type="ECO:0000313" key="11">
    <source>
        <dbReference type="EMBL" id="CAF4415740.1"/>
    </source>
</evidence>
<dbReference type="SUPFAM" id="SSF48508">
    <property type="entry name" value="Nuclear receptor ligand-binding domain"/>
    <property type="match status" value="1"/>
</dbReference>
<keyword evidence="5" id="KW-0238">DNA-binding</keyword>
<dbReference type="SMART" id="SM00399">
    <property type="entry name" value="ZnF_C4"/>
    <property type="match status" value="2"/>
</dbReference>
<keyword evidence="1" id="KW-0479">Metal-binding</keyword>
<dbReference type="SUPFAM" id="SSF57716">
    <property type="entry name" value="Glucocorticoid receptor-like (DNA-binding domain)"/>
    <property type="match status" value="2"/>
</dbReference>
<dbReference type="Gene3D" id="3.30.50.10">
    <property type="entry name" value="Erythroid Transcription Factor GATA-1, subunit A"/>
    <property type="match status" value="2"/>
</dbReference>
<dbReference type="CDD" id="cd06916">
    <property type="entry name" value="NR_DBD_like"/>
    <property type="match status" value="1"/>
</dbReference>
<keyword evidence="8" id="KW-0539">Nucleus</keyword>
<dbReference type="InterPro" id="IPR013088">
    <property type="entry name" value="Znf_NHR/GATA"/>
</dbReference>
<dbReference type="EMBL" id="CAJOBO010001878">
    <property type="protein sequence ID" value="CAF4415740.1"/>
    <property type="molecule type" value="Genomic_DNA"/>
</dbReference>
<keyword evidence="3" id="KW-0862">Zinc</keyword>
<keyword evidence="13" id="KW-1185">Reference proteome</keyword>
<dbReference type="InterPro" id="IPR050234">
    <property type="entry name" value="Nuclear_hormone_rcpt_NR1"/>
</dbReference>
<evidence type="ECO:0000256" key="6">
    <source>
        <dbReference type="ARBA" id="ARBA00023163"/>
    </source>
</evidence>
<evidence type="ECO:0000259" key="9">
    <source>
        <dbReference type="PROSITE" id="PS51030"/>
    </source>
</evidence>
<accession>A0A820BR87</accession>
<evidence type="ECO:0000256" key="1">
    <source>
        <dbReference type="ARBA" id="ARBA00022723"/>
    </source>
</evidence>
<dbReference type="PROSITE" id="PS00031">
    <property type="entry name" value="NUCLEAR_REC_DBD_1"/>
    <property type="match status" value="1"/>
</dbReference>
<dbReference type="GO" id="GO:0045944">
    <property type="term" value="P:positive regulation of transcription by RNA polymerase II"/>
    <property type="evidence" value="ECO:0007669"/>
    <property type="project" value="TreeGrafter"/>
</dbReference>
<dbReference type="Proteomes" id="UP000663851">
    <property type="component" value="Unassembled WGS sequence"/>
</dbReference>
<dbReference type="PANTHER" id="PTHR24082:SF473">
    <property type="entry name" value="ECDYSONE-INDUCED PROTEIN 75B, ISOFORM B"/>
    <property type="match status" value="1"/>
</dbReference>
<dbReference type="InterPro" id="IPR035500">
    <property type="entry name" value="NHR-like_dom_sf"/>
</dbReference>
<comment type="caution">
    <text evidence="10">The sequence shown here is derived from an EMBL/GenBank/DDBJ whole genome shotgun (WGS) entry which is preliminary data.</text>
</comment>
<evidence type="ECO:0000256" key="8">
    <source>
        <dbReference type="ARBA" id="ARBA00023242"/>
    </source>
</evidence>
<keyword evidence="2" id="KW-0863">Zinc-finger</keyword>
<evidence type="ECO:0000313" key="13">
    <source>
        <dbReference type="Proteomes" id="UP000663873"/>
    </source>
</evidence>
<dbReference type="PRINTS" id="PR00047">
    <property type="entry name" value="STROIDFINGER"/>
</dbReference>
<dbReference type="EMBL" id="CAJOBP010000654">
    <property type="protein sequence ID" value="CAF4205287.1"/>
    <property type="molecule type" value="Genomic_DNA"/>
</dbReference>
<protein>
    <recommendedName>
        <fullName evidence="9">Nuclear receptor domain-containing protein</fullName>
    </recommendedName>
</protein>
<evidence type="ECO:0000313" key="10">
    <source>
        <dbReference type="EMBL" id="CAF4205287.1"/>
    </source>
</evidence>
<gene>
    <name evidence="11" type="ORF">HFQ381_LOCUS21177</name>
    <name evidence="12" type="ORF">QYT958_LOCUS13894</name>
    <name evidence="10" type="ORF">UJA718_LOCUS6804</name>
</gene>
<name>A0A820BR87_9BILA</name>
<dbReference type="Proteomes" id="UP000663873">
    <property type="component" value="Unassembled WGS sequence"/>
</dbReference>
<dbReference type="Gene3D" id="1.10.565.10">
    <property type="entry name" value="Retinoid X Receptor"/>
    <property type="match status" value="1"/>
</dbReference>
<dbReference type="PANTHER" id="PTHR24082">
    <property type="entry name" value="NUCLEAR HORMONE RECEPTOR"/>
    <property type="match status" value="1"/>
</dbReference>
<evidence type="ECO:0000256" key="4">
    <source>
        <dbReference type="ARBA" id="ARBA00023015"/>
    </source>
</evidence>
<evidence type="ECO:0000256" key="5">
    <source>
        <dbReference type="ARBA" id="ARBA00023125"/>
    </source>
</evidence>
<keyword evidence="4" id="KW-0805">Transcription regulation</keyword>
<dbReference type="AlphaFoldDB" id="A0A820BR87"/>
<dbReference type="GO" id="GO:0000122">
    <property type="term" value="P:negative regulation of transcription by RNA polymerase II"/>
    <property type="evidence" value="ECO:0007669"/>
    <property type="project" value="TreeGrafter"/>
</dbReference>
<dbReference type="GO" id="GO:0004879">
    <property type="term" value="F:nuclear receptor activity"/>
    <property type="evidence" value="ECO:0007669"/>
    <property type="project" value="TreeGrafter"/>
</dbReference>
<organism evidence="10 13">
    <name type="scientific">Rotaria socialis</name>
    <dbReference type="NCBI Taxonomy" id="392032"/>
    <lineage>
        <taxon>Eukaryota</taxon>
        <taxon>Metazoa</taxon>
        <taxon>Spiralia</taxon>
        <taxon>Gnathifera</taxon>
        <taxon>Rotifera</taxon>
        <taxon>Eurotatoria</taxon>
        <taxon>Bdelloidea</taxon>
        <taxon>Philodinida</taxon>
        <taxon>Philodinidae</taxon>
        <taxon>Rotaria</taxon>
    </lineage>
</organism>
<evidence type="ECO:0000256" key="7">
    <source>
        <dbReference type="ARBA" id="ARBA00023170"/>
    </source>
</evidence>
<dbReference type="Pfam" id="PF00105">
    <property type="entry name" value="zf-C4"/>
    <property type="match status" value="2"/>
</dbReference>
<evidence type="ECO:0000256" key="3">
    <source>
        <dbReference type="ARBA" id="ARBA00022833"/>
    </source>
</evidence>
<feature type="domain" description="Nuclear receptor" evidence="9">
    <location>
        <begin position="268"/>
        <end position="362"/>
    </location>
</feature>
<dbReference type="InterPro" id="IPR001628">
    <property type="entry name" value="Znf_hrmn_rcpt"/>
</dbReference>
<dbReference type="Proteomes" id="UP000663848">
    <property type="component" value="Unassembled WGS sequence"/>
</dbReference>
<evidence type="ECO:0000313" key="12">
    <source>
        <dbReference type="EMBL" id="CAF4637439.1"/>
    </source>
</evidence>
<reference evidence="10" key="1">
    <citation type="submission" date="2021-02" db="EMBL/GenBank/DDBJ databases">
        <authorList>
            <person name="Nowell W R."/>
        </authorList>
    </citation>
    <scope>NUCLEOTIDE SEQUENCE</scope>
</reference>
<dbReference type="EMBL" id="CAJOBR010001814">
    <property type="protein sequence ID" value="CAF4637439.1"/>
    <property type="molecule type" value="Genomic_DNA"/>
</dbReference>
<sequence>MQTMNITNDSTSIYPYSSLQFDCNHQELDETNTSTISVPASLDLASFKNHNYSSMLIMNHQQKQSINEDKDKIYREYNFYYVSFIIIKDTVSLFSAIIQLRNSQKNTSIYFSYSSHEATVPATNFNSSTIQYGGHHCHLVYPLGHCQQTTMENSNGDNIDSTEGEKTKDNRNVLSNDLNEDEYCKICGDIASGWHCGAITCEACKKFFLRSISTCNGKKKYKCQRDLNCLVTKRSRTQCQYCRFQKCISVGMKAHESVGSKTEDLYKKLPCLICNASASGIHFGAVTCEACKGFFRRSIKENAPERYHCAENNNCEIISTIRQLQNNSTSMATIMDSARIASMAKKRKTKNKIGKIFASINEIDIELSPAIREFVDKAFDAYLIYLKDLPRCIPRESVWSTMTSQMIIYAQAIMNFCQSIIPGFSNTSDKYEIISSSINSVIMVTLLRSKILTKSSSEIIHSIWNYWQAEPTLSMELNAHVPQLAQAENLFLSFESKLRHLRLDEKEFSLLLLMIITRNKLNVINGDNKLWSTYQYECVQAFSEYSQARRSKINREFSIEFYDIAFLVSQIRSLNHRVIECFMNLPWPYVRNLPSFFYRIYVPCCDSSLSVLNSSLYNNCVAL</sequence>
<dbReference type="GO" id="GO:0030154">
    <property type="term" value="P:cell differentiation"/>
    <property type="evidence" value="ECO:0007669"/>
    <property type="project" value="TreeGrafter"/>
</dbReference>
<feature type="domain" description="Nuclear receptor" evidence="9">
    <location>
        <begin position="181"/>
        <end position="259"/>
    </location>
</feature>